<feature type="domain" description="DUF6473" evidence="1">
    <location>
        <begin position="1"/>
        <end position="272"/>
    </location>
</feature>
<sequence>MAFEYPGDGALDYFPCRYGKSKLLFRGPRRALEGEFIAAMGGTETYGKFVAEPWPALLEAHLGRPVVNFGVLNAGIDVFLQEPQLATTSKAAKLTVIQLLGAQNMSNRFYAVHPRRNDRFLRASNQMRVMFRGIDFTEFNFTRHMLGALKERAPERFEALALELQTSWVQRMKALLAKVEGVKILLWMGDYHMPDLTDPLGPEPLLVSEAMVDELRPHASEVLRVEPTLMARCAGTAGMQFSALEEPAAAMVPGPMVHREIADALAPVVKRYL</sequence>
<gene>
    <name evidence="2" type="ORF">TP2_06880</name>
</gene>
<dbReference type="Pfam" id="PF20078">
    <property type="entry name" value="DUF6473"/>
    <property type="match status" value="1"/>
</dbReference>
<dbReference type="InterPro" id="IPR045524">
    <property type="entry name" value="DUF6473"/>
</dbReference>
<dbReference type="STRING" id="1353537.TP2_06880"/>
<dbReference type="Proteomes" id="UP000027432">
    <property type="component" value="Unassembled WGS sequence"/>
</dbReference>
<organism evidence="2 3">
    <name type="scientific">Thioclava pacifica DSM 10166</name>
    <dbReference type="NCBI Taxonomy" id="1353537"/>
    <lineage>
        <taxon>Bacteria</taxon>
        <taxon>Pseudomonadati</taxon>
        <taxon>Pseudomonadota</taxon>
        <taxon>Alphaproteobacteria</taxon>
        <taxon>Rhodobacterales</taxon>
        <taxon>Paracoccaceae</taxon>
        <taxon>Thioclava</taxon>
    </lineage>
</organism>
<protein>
    <recommendedName>
        <fullName evidence="1">DUF6473 domain-containing protein</fullName>
    </recommendedName>
</protein>
<dbReference type="eggNOG" id="ENOG502Z950">
    <property type="taxonomic scope" value="Bacteria"/>
</dbReference>
<keyword evidence="3" id="KW-1185">Reference proteome</keyword>
<evidence type="ECO:0000313" key="2">
    <source>
        <dbReference type="EMBL" id="KEO52658.1"/>
    </source>
</evidence>
<accession>A0A074JAR8</accession>
<comment type="caution">
    <text evidence="2">The sequence shown here is derived from an EMBL/GenBank/DDBJ whole genome shotgun (WGS) entry which is preliminary data.</text>
</comment>
<proteinExistence type="predicted"/>
<reference evidence="2 3" key="1">
    <citation type="submission" date="2013-07" db="EMBL/GenBank/DDBJ databases">
        <title>Thioclava pacifica DSM 10166 Genome Sequencing.</title>
        <authorList>
            <person name="Lai Q."/>
            <person name="Shao Z."/>
        </authorList>
    </citation>
    <scope>NUCLEOTIDE SEQUENCE [LARGE SCALE GENOMIC DNA]</scope>
    <source>
        <strain evidence="2 3">DSM 10166</strain>
    </source>
</reference>
<evidence type="ECO:0000259" key="1">
    <source>
        <dbReference type="Pfam" id="PF20078"/>
    </source>
</evidence>
<dbReference type="OrthoDB" id="7838347at2"/>
<dbReference type="AlphaFoldDB" id="A0A074JAR8"/>
<name>A0A074JAR8_9RHOB</name>
<dbReference type="EMBL" id="AUND01000023">
    <property type="protein sequence ID" value="KEO52658.1"/>
    <property type="molecule type" value="Genomic_DNA"/>
</dbReference>
<evidence type="ECO:0000313" key="3">
    <source>
        <dbReference type="Proteomes" id="UP000027432"/>
    </source>
</evidence>
<dbReference type="RefSeq" id="WP_038076693.1">
    <property type="nucleotide sequence ID" value="NZ_AUND01000023.1"/>
</dbReference>